<dbReference type="AlphaFoldDB" id="E1YJQ9"/>
<evidence type="ECO:0000313" key="1">
    <source>
        <dbReference type="EMBL" id="CBX31513.1"/>
    </source>
</evidence>
<reference evidence="1" key="1">
    <citation type="journal article" date="2011" name="Environ. Microbiol.">
        <title>Genomic insights into the metabolic potential of the polycyclic aromatic hydrocarbon degrading sulfate-reducing Deltaproteobacterium N47.</title>
        <authorList>
            <person name="Bergmann F."/>
            <person name="Selesi D."/>
            <person name="Weinmaier T."/>
            <person name="Tischler P."/>
            <person name="Rattei T."/>
            <person name="Meckenstock R.U."/>
        </authorList>
    </citation>
    <scope>NUCLEOTIDE SEQUENCE</scope>
</reference>
<gene>
    <name evidence="1" type="ORF">N47_E50250</name>
</gene>
<protein>
    <submittedName>
        <fullName evidence="1">Uncharacterized protein</fullName>
    </submittedName>
</protein>
<accession>E1YJQ9</accession>
<sequence length="73" mass="8373">MLIMINNTEILRKFESDFIRSQGVLPYEKSLKLFTAMWKEGIMLGVFPPVDPMAGIEVDIRMARILNTCLTKP</sequence>
<dbReference type="EMBL" id="FR695877">
    <property type="protein sequence ID" value="CBX31513.1"/>
    <property type="molecule type" value="Genomic_DNA"/>
</dbReference>
<proteinExistence type="predicted"/>
<name>E1YJQ9_9BACT</name>
<organism evidence="1">
    <name type="scientific">uncultured Desulfobacterium sp</name>
    <dbReference type="NCBI Taxonomy" id="201089"/>
    <lineage>
        <taxon>Bacteria</taxon>
        <taxon>Pseudomonadati</taxon>
        <taxon>Thermodesulfobacteriota</taxon>
        <taxon>Desulfobacteria</taxon>
        <taxon>Desulfobacterales</taxon>
        <taxon>Desulfobacteriaceae</taxon>
        <taxon>Desulfobacterium</taxon>
        <taxon>environmental samples</taxon>
    </lineage>
</organism>